<dbReference type="AlphaFoldDB" id="A0A9D2QF48"/>
<evidence type="ECO:0000256" key="2">
    <source>
        <dbReference type="SAM" id="Phobius"/>
    </source>
</evidence>
<protein>
    <submittedName>
        <fullName evidence="3">YwiC-like family protein</fullName>
    </submittedName>
</protein>
<reference evidence="3" key="2">
    <citation type="submission" date="2021-04" db="EMBL/GenBank/DDBJ databases">
        <authorList>
            <person name="Gilroy R."/>
        </authorList>
    </citation>
    <scope>NUCLEOTIDE SEQUENCE</scope>
    <source>
        <strain evidence="3">ChiHjej13B12-4958</strain>
    </source>
</reference>
<accession>A0A9D2QF48</accession>
<organism evidence="3 4">
    <name type="scientific">Candidatus Corynebacterium faecigallinarum</name>
    <dbReference type="NCBI Taxonomy" id="2838528"/>
    <lineage>
        <taxon>Bacteria</taxon>
        <taxon>Bacillati</taxon>
        <taxon>Actinomycetota</taxon>
        <taxon>Actinomycetes</taxon>
        <taxon>Mycobacteriales</taxon>
        <taxon>Corynebacteriaceae</taxon>
        <taxon>Corynebacterium</taxon>
    </lineage>
</organism>
<feature type="compositionally biased region" description="Low complexity" evidence="1">
    <location>
        <begin position="1"/>
        <end position="14"/>
    </location>
</feature>
<gene>
    <name evidence="3" type="ORF">H9751_11155</name>
</gene>
<feature type="transmembrane region" description="Helical" evidence="2">
    <location>
        <begin position="256"/>
        <end position="274"/>
    </location>
</feature>
<feature type="transmembrane region" description="Helical" evidence="2">
    <location>
        <begin position="27"/>
        <end position="44"/>
    </location>
</feature>
<evidence type="ECO:0000313" key="3">
    <source>
        <dbReference type="EMBL" id="HJC86073.1"/>
    </source>
</evidence>
<comment type="caution">
    <text evidence="3">The sequence shown here is derived from an EMBL/GenBank/DDBJ whole genome shotgun (WGS) entry which is preliminary data.</text>
</comment>
<reference evidence="3" key="1">
    <citation type="journal article" date="2021" name="PeerJ">
        <title>Extensive microbial diversity within the chicken gut microbiome revealed by metagenomics and culture.</title>
        <authorList>
            <person name="Gilroy R."/>
            <person name="Ravi A."/>
            <person name="Getino M."/>
            <person name="Pursley I."/>
            <person name="Horton D.L."/>
            <person name="Alikhan N.F."/>
            <person name="Baker D."/>
            <person name="Gharbi K."/>
            <person name="Hall N."/>
            <person name="Watson M."/>
            <person name="Adriaenssens E.M."/>
            <person name="Foster-Nyarko E."/>
            <person name="Jarju S."/>
            <person name="Secka A."/>
            <person name="Antonio M."/>
            <person name="Oren A."/>
            <person name="Chaudhuri R.R."/>
            <person name="La Ragione R."/>
            <person name="Hildebrand F."/>
            <person name="Pallen M.J."/>
        </authorList>
    </citation>
    <scope>NUCLEOTIDE SEQUENCE</scope>
    <source>
        <strain evidence="3">ChiHjej13B12-4958</strain>
    </source>
</reference>
<keyword evidence="2" id="KW-0472">Membrane</keyword>
<dbReference type="InterPro" id="IPR025576">
    <property type="entry name" value="YwiC"/>
</dbReference>
<evidence type="ECO:0000313" key="4">
    <source>
        <dbReference type="Proteomes" id="UP000823858"/>
    </source>
</evidence>
<evidence type="ECO:0000256" key="1">
    <source>
        <dbReference type="SAM" id="MobiDB-lite"/>
    </source>
</evidence>
<keyword evidence="2" id="KW-1133">Transmembrane helix</keyword>
<feature type="transmembrane region" description="Helical" evidence="2">
    <location>
        <begin position="105"/>
        <end position="122"/>
    </location>
</feature>
<dbReference type="EMBL" id="DWVP01000024">
    <property type="protein sequence ID" value="HJC86073.1"/>
    <property type="molecule type" value="Genomic_DNA"/>
</dbReference>
<proteinExistence type="predicted"/>
<feature type="transmembrane region" description="Helical" evidence="2">
    <location>
        <begin position="152"/>
        <end position="176"/>
    </location>
</feature>
<dbReference type="Proteomes" id="UP000823858">
    <property type="component" value="Unassembled WGS sequence"/>
</dbReference>
<feature type="transmembrane region" description="Helical" evidence="2">
    <location>
        <begin position="299"/>
        <end position="316"/>
    </location>
</feature>
<feature type="region of interest" description="Disordered" evidence="1">
    <location>
        <begin position="1"/>
        <end position="23"/>
    </location>
</feature>
<sequence>MSTKAKSASGSASGRHGTNPWKPNQHGAWPMIAIPVVVGLFWMLKVWDTLNPVDRGDGMDGTAGMVLTFLAVTIAWVVGYHAFFALGIWMKARNATLRNASRTPTLVYGVIAGAAAIVALLLQPHLLWWSVVFVPLVAIAIYETWRGTPRSLLSGVATTAASAFIVPVAATVGLGASRPVSGGVTWTSNLFTTEVVDAVPAAVWVTVAWLLLYTVGTVPYVKTMIRKKGDQSWLIGSQVYHLLALVAVAATFPVKYLHWAAWLVAVVAFAVALWRSRAIPASAAAGNPWPPKKVGVREAPLHAAVALACLMAALFYDGPLMLFI</sequence>
<name>A0A9D2QF48_9CORY</name>
<feature type="transmembrane region" description="Helical" evidence="2">
    <location>
        <begin position="233"/>
        <end position="250"/>
    </location>
</feature>
<feature type="transmembrane region" description="Helical" evidence="2">
    <location>
        <begin position="64"/>
        <end position="84"/>
    </location>
</feature>
<feature type="transmembrane region" description="Helical" evidence="2">
    <location>
        <begin position="201"/>
        <end position="221"/>
    </location>
</feature>
<dbReference type="Pfam" id="PF14256">
    <property type="entry name" value="YwiC"/>
    <property type="match status" value="1"/>
</dbReference>
<keyword evidence="2" id="KW-0812">Transmembrane</keyword>
<feature type="transmembrane region" description="Helical" evidence="2">
    <location>
        <begin position="128"/>
        <end position="145"/>
    </location>
</feature>